<organism evidence="12 13">
    <name type="scientific">Nicrophorus vespilloides</name>
    <name type="common">Boreal carrion beetle</name>
    <dbReference type="NCBI Taxonomy" id="110193"/>
    <lineage>
        <taxon>Eukaryota</taxon>
        <taxon>Metazoa</taxon>
        <taxon>Ecdysozoa</taxon>
        <taxon>Arthropoda</taxon>
        <taxon>Hexapoda</taxon>
        <taxon>Insecta</taxon>
        <taxon>Pterygota</taxon>
        <taxon>Neoptera</taxon>
        <taxon>Endopterygota</taxon>
        <taxon>Coleoptera</taxon>
        <taxon>Polyphaga</taxon>
        <taxon>Staphyliniformia</taxon>
        <taxon>Silphidae</taxon>
        <taxon>Nicrophorinae</taxon>
        <taxon>Nicrophorus</taxon>
    </lineage>
</organism>
<dbReference type="InterPro" id="IPR000611">
    <property type="entry name" value="NPY_rcpt"/>
</dbReference>
<evidence type="ECO:0000256" key="9">
    <source>
        <dbReference type="RuleBase" id="RU000688"/>
    </source>
</evidence>
<dbReference type="PROSITE" id="PS00237">
    <property type="entry name" value="G_PROTEIN_RECEP_F1_1"/>
    <property type="match status" value="1"/>
</dbReference>
<keyword evidence="4 10" id="KW-1133">Transmembrane helix</keyword>
<evidence type="ECO:0000259" key="11">
    <source>
        <dbReference type="PROSITE" id="PS50262"/>
    </source>
</evidence>
<feature type="transmembrane region" description="Helical" evidence="10">
    <location>
        <begin position="55"/>
        <end position="74"/>
    </location>
</feature>
<evidence type="ECO:0000256" key="6">
    <source>
        <dbReference type="ARBA" id="ARBA00023136"/>
    </source>
</evidence>
<proteinExistence type="inferred from homology"/>
<evidence type="ECO:0000256" key="3">
    <source>
        <dbReference type="ARBA" id="ARBA00022692"/>
    </source>
</evidence>
<dbReference type="InterPro" id="IPR017452">
    <property type="entry name" value="GPCR_Rhodpsn_7TM"/>
</dbReference>
<sequence length="362" mass="41244">MDSTDYESIIFNYNDANVTVISLYIPIGLVALIANTLVIAVVIKFNYMRNVTNYFLVNLAVADLLVTIWCMPNSALCALTPMWLFDKFSCIVKNYFQCVCVACSVFTITMMAVDRYLAITRPFGFTHWLTKRSTKIVIAVIWIFSVVIFSPLLLVSKMKIEMIPVAQNITMKFCIEQWSQLDGYLSQSVFGLISFIAMFAVPGVIILYAYSMMGKTLCSVRPPVDDNDSIGTEQSFRLRRERKRVAWILLMLVLVFAICWLPYNTMLLIKDIAIIDMDVTLMQYMLLLGHSNSALNPIIYFTMSRNFRNSVIQFMKGSQIVSDNRHNVAQKYDVGSPVRDRPIQKTVSKLQSSQKTTKICTV</sequence>
<reference evidence="13" key="1">
    <citation type="submission" date="2025-08" db="UniProtKB">
        <authorList>
            <consortium name="RefSeq"/>
        </authorList>
    </citation>
    <scope>IDENTIFICATION</scope>
    <source>
        <tissue evidence="13">Whole Larva</tissue>
    </source>
</reference>
<feature type="transmembrane region" description="Helical" evidence="10">
    <location>
        <begin position="94"/>
        <end position="113"/>
    </location>
</feature>
<dbReference type="PROSITE" id="PS50262">
    <property type="entry name" value="G_PROTEIN_RECEP_F1_2"/>
    <property type="match status" value="1"/>
</dbReference>
<keyword evidence="6 10" id="KW-0472">Membrane</keyword>
<dbReference type="Pfam" id="PF00001">
    <property type="entry name" value="7tm_1"/>
    <property type="match status" value="1"/>
</dbReference>
<evidence type="ECO:0000256" key="1">
    <source>
        <dbReference type="ARBA" id="ARBA00004141"/>
    </source>
</evidence>
<keyword evidence="3 9" id="KW-0812">Transmembrane</keyword>
<comment type="subcellular location">
    <subcellularLocation>
        <location evidence="1">Membrane</location>
        <topology evidence="1">Multi-pass membrane protein</topology>
    </subcellularLocation>
</comment>
<feature type="transmembrane region" description="Helical" evidence="10">
    <location>
        <begin position="20"/>
        <end position="43"/>
    </location>
</feature>
<evidence type="ECO:0000256" key="8">
    <source>
        <dbReference type="ARBA" id="ARBA00023224"/>
    </source>
</evidence>
<dbReference type="CDD" id="cd14993">
    <property type="entry name" value="7tmA_CCKR-like"/>
    <property type="match status" value="1"/>
</dbReference>
<evidence type="ECO:0000256" key="4">
    <source>
        <dbReference type="ARBA" id="ARBA00022989"/>
    </source>
</evidence>
<evidence type="ECO:0000313" key="13">
    <source>
        <dbReference type="RefSeq" id="XP_017781473.1"/>
    </source>
</evidence>
<feature type="transmembrane region" description="Helical" evidence="10">
    <location>
        <begin position="134"/>
        <end position="154"/>
    </location>
</feature>
<keyword evidence="8 9" id="KW-0807">Transducer</keyword>
<dbReference type="PRINTS" id="PR00237">
    <property type="entry name" value="GPCRRHODOPSN"/>
</dbReference>
<dbReference type="PANTHER" id="PTHR45695">
    <property type="entry name" value="LEUCOKININ RECEPTOR-RELATED"/>
    <property type="match status" value="1"/>
</dbReference>
<feature type="transmembrane region" description="Helical" evidence="10">
    <location>
        <begin position="245"/>
        <end position="263"/>
    </location>
</feature>
<keyword evidence="12" id="KW-1185">Reference proteome</keyword>
<comment type="similarity">
    <text evidence="2 9">Belongs to the G-protein coupled receptor 1 family.</text>
</comment>
<name>A0ABM1N3S3_NICVS</name>
<protein>
    <submittedName>
        <fullName evidence="13">Neuropeptide FF receptor 1-like isoform X1</fullName>
    </submittedName>
</protein>
<keyword evidence="5 9" id="KW-0297">G-protein coupled receptor</keyword>
<feature type="transmembrane region" description="Helical" evidence="10">
    <location>
        <begin position="189"/>
        <end position="210"/>
    </location>
</feature>
<evidence type="ECO:0000313" key="12">
    <source>
        <dbReference type="Proteomes" id="UP000695000"/>
    </source>
</evidence>
<dbReference type="Gene3D" id="1.20.1070.10">
    <property type="entry name" value="Rhodopsin 7-helix transmembrane proteins"/>
    <property type="match status" value="1"/>
</dbReference>
<dbReference type="RefSeq" id="XP_017781473.1">
    <property type="nucleotide sequence ID" value="XM_017925984.1"/>
</dbReference>
<evidence type="ECO:0000256" key="5">
    <source>
        <dbReference type="ARBA" id="ARBA00023040"/>
    </source>
</evidence>
<gene>
    <name evidence="13" type="primary">LOC108566202</name>
</gene>
<evidence type="ECO:0000256" key="10">
    <source>
        <dbReference type="SAM" id="Phobius"/>
    </source>
</evidence>
<dbReference type="PANTHER" id="PTHR45695:SF15">
    <property type="entry name" value="OPSIN RH2"/>
    <property type="match status" value="1"/>
</dbReference>
<feature type="domain" description="G-protein coupled receptors family 1 profile" evidence="11">
    <location>
        <begin position="34"/>
        <end position="300"/>
    </location>
</feature>
<dbReference type="GeneID" id="108566202"/>
<evidence type="ECO:0000256" key="2">
    <source>
        <dbReference type="ARBA" id="ARBA00010663"/>
    </source>
</evidence>
<evidence type="ECO:0000256" key="7">
    <source>
        <dbReference type="ARBA" id="ARBA00023170"/>
    </source>
</evidence>
<dbReference type="SUPFAM" id="SSF81321">
    <property type="entry name" value="Family A G protein-coupled receptor-like"/>
    <property type="match status" value="1"/>
</dbReference>
<dbReference type="PRINTS" id="PR01012">
    <property type="entry name" value="NRPEPTIDEYR"/>
</dbReference>
<dbReference type="Proteomes" id="UP000695000">
    <property type="component" value="Unplaced"/>
</dbReference>
<keyword evidence="7 9" id="KW-0675">Receptor</keyword>
<dbReference type="InterPro" id="IPR000276">
    <property type="entry name" value="GPCR_Rhodpsn"/>
</dbReference>
<feature type="transmembrane region" description="Helical" evidence="10">
    <location>
        <begin position="283"/>
        <end position="303"/>
    </location>
</feature>
<accession>A0ABM1N3S3</accession>